<sequence length="55" mass="6297">MVTIIAQHSLLGLDHSSLKYILILALKSMGLLQYRRLGMTSLSFFLLKIKMVKFN</sequence>
<dbReference type="EMBL" id="JH597761">
    <property type="protein sequence ID" value="EHP70241.1"/>
    <property type="molecule type" value="Genomic_DNA"/>
</dbReference>
<dbReference type="AlphaFoldDB" id="H2C1X0"/>
<evidence type="ECO:0000313" key="1">
    <source>
        <dbReference type="EMBL" id="EHP70241.1"/>
    </source>
</evidence>
<organism evidence="1 2">
    <name type="scientific">Metallosphaera yellowstonensis MK1</name>
    <dbReference type="NCBI Taxonomy" id="671065"/>
    <lineage>
        <taxon>Archaea</taxon>
        <taxon>Thermoproteota</taxon>
        <taxon>Thermoprotei</taxon>
        <taxon>Sulfolobales</taxon>
        <taxon>Sulfolobaceae</taxon>
        <taxon>Metallosphaera</taxon>
    </lineage>
</organism>
<name>H2C1X0_9CREN</name>
<evidence type="ECO:0000313" key="2">
    <source>
        <dbReference type="Proteomes" id="UP000003980"/>
    </source>
</evidence>
<protein>
    <submittedName>
        <fullName evidence="1">Uncharacterized protein</fullName>
    </submittedName>
</protein>
<dbReference type="STRING" id="671065.MetMK1DRAFT_00007430"/>
<reference evidence="1 2" key="1">
    <citation type="submission" date="2012-01" db="EMBL/GenBank/DDBJ databases">
        <title>Improved High-Quality Draft sequence of Metallosphaera yellowstonensis MK1.</title>
        <authorList>
            <consortium name="US DOE Joint Genome Institute"/>
            <person name="Lucas S."/>
            <person name="Han J."/>
            <person name="Cheng J.-F."/>
            <person name="Goodwin L."/>
            <person name="Pitluck S."/>
            <person name="Peters L."/>
            <person name="Teshima H."/>
            <person name="Detter J.C."/>
            <person name="Han C."/>
            <person name="Tapia R."/>
            <person name="Land M."/>
            <person name="Hauser L."/>
            <person name="Kyrpides N."/>
            <person name="Kozubal M."/>
            <person name="Macur R.E."/>
            <person name="Jay Z."/>
            <person name="Inskeep W."/>
            <person name="Woyke T."/>
        </authorList>
    </citation>
    <scope>NUCLEOTIDE SEQUENCE [LARGE SCALE GENOMIC DNA]</scope>
    <source>
        <strain evidence="1 2">MK1</strain>
    </source>
</reference>
<gene>
    <name evidence="1" type="ORF">MetMK1DRAFT_00007430</name>
</gene>
<accession>H2C1X0</accession>
<dbReference type="HOGENOM" id="CLU_3021043_0_0_2"/>
<proteinExistence type="predicted"/>
<keyword evidence="2" id="KW-1185">Reference proteome</keyword>
<dbReference type="Proteomes" id="UP000003980">
    <property type="component" value="Unassembled WGS sequence"/>
</dbReference>